<evidence type="ECO:0000256" key="11">
    <source>
        <dbReference type="SAM" id="Phobius"/>
    </source>
</evidence>
<feature type="transmembrane region" description="Helical" evidence="11">
    <location>
        <begin position="117"/>
        <end position="140"/>
    </location>
</feature>
<evidence type="ECO:0000313" key="13">
    <source>
        <dbReference type="Proteomes" id="UP000768471"/>
    </source>
</evidence>
<dbReference type="EMBL" id="JACSGR010000005">
    <property type="protein sequence ID" value="MBH5329396.1"/>
    <property type="molecule type" value="Genomic_DNA"/>
</dbReference>
<dbReference type="SUPFAM" id="SSF81340">
    <property type="entry name" value="Clc chloride channel"/>
    <property type="match status" value="1"/>
</dbReference>
<dbReference type="CDD" id="cd01034">
    <property type="entry name" value="EriC_like"/>
    <property type="match status" value="1"/>
</dbReference>
<dbReference type="PRINTS" id="PR00762">
    <property type="entry name" value="CLCHANNEL"/>
</dbReference>
<keyword evidence="4 11" id="KW-1133">Transmembrane helix</keyword>
<keyword evidence="7" id="KW-0869">Chloride channel</keyword>
<keyword evidence="5" id="KW-0406">Ion transport</keyword>
<feature type="transmembrane region" description="Helical" evidence="11">
    <location>
        <begin position="249"/>
        <end position="270"/>
    </location>
</feature>
<accession>A0ABS0NAS9</accession>
<organism evidence="12 13">
    <name type="scientific">Eikenella glucosivorans</name>
    <dbReference type="NCBI Taxonomy" id="2766967"/>
    <lineage>
        <taxon>Bacteria</taxon>
        <taxon>Pseudomonadati</taxon>
        <taxon>Pseudomonadota</taxon>
        <taxon>Betaproteobacteria</taxon>
        <taxon>Neisseriales</taxon>
        <taxon>Neisseriaceae</taxon>
        <taxon>Eikenella</taxon>
    </lineage>
</organism>
<gene>
    <name evidence="12" type="ORF">H9Q10_06905</name>
</gene>
<keyword evidence="8" id="KW-0868">Chloride</keyword>
<keyword evidence="13" id="KW-1185">Reference proteome</keyword>
<keyword evidence="3 11" id="KW-0812">Transmembrane</keyword>
<dbReference type="Pfam" id="PF00654">
    <property type="entry name" value="Voltage_CLC"/>
    <property type="match status" value="1"/>
</dbReference>
<comment type="caution">
    <text evidence="12">The sequence shown here is derived from an EMBL/GenBank/DDBJ whole genome shotgun (WGS) entry which is preliminary data.</text>
</comment>
<feature type="transmembrane region" description="Helical" evidence="11">
    <location>
        <begin position="67"/>
        <end position="86"/>
    </location>
</feature>
<evidence type="ECO:0000256" key="9">
    <source>
        <dbReference type="ARBA" id="ARBA00023303"/>
    </source>
</evidence>
<feature type="transmembrane region" description="Helical" evidence="11">
    <location>
        <begin position="291"/>
        <end position="308"/>
    </location>
</feature>
<protein>
    <submittedName>
        <fullName evidence="12">Chloride channel protein</fullName>
    </submittedName>
</protein>
<feature type="transmembrane region" description="Helical" evidence="11">
    <location>
        <begin position="176"/>
        <end position="199"/>
    </location>
</feature>
<dbReference type="PANTHER" id="PTHR43427">
    <property type="entry name" value="CHLORIDE CHANNEL PROTEIN CLC-E"/>
    <property type="match status" value="1"/>
</dbReference>
<dbReference type="PANTHER" id="PTHR43427:SF6">
    <property type="entry name" value="CHLORIDE CHANNEL PROTEIN CLC-E"/>
    <property type="match status" value="1"/>
</dbReference>
<evidence type="ECO:0000256" key="10">
    <source>
        <dbReference type="SAM" id="MobiDB-lite"/>
    </source>
</evidence>
<dbReference type="InterPro" id="IPR050368">
    <property type="entry name" value="ClC-type_chloride_channel"/>
</dbReference>
<evidence type="ECO:0000256" key="5">
    <source>
        <dbReference type="ARBA" id="ARBA00023065"/>
    </source>
</evidence>
<dbReference type="InterPro" id="IPR001807">
    <property type="entry name" value="ClC"/>
</dbReference>
<evidence type="ECO:0000256" key="2">
    <source>
        <dbReference type="ARBA" id="ARBA00022448"/>
    </source>
</evidence>
<evidence type="ECO:0000256" key="4">
    <source>
        <dbReference type="ARBA" id="ARBA00022989"/>
    </source>
</evidence>
<sequence>MKRLGIRMSGKIGRALSHKIKQTQRLSRKTAAVILLLVGAALVSLVSLGFAKLADYALELNREWSRQYPLAAFAVLPLGLMLIVWLTRRYAPYTAGSGIPQVLATLSMPKVKGGNRLVALGRTILKIPLTFLGMLAGASIGREGPSVQVGAAVMLAWGSWCKHYNLAFKRLQEKELLAAGAAGGLAAAFNAPLAGVIFAIEELGRSVSLHWERQIFIGVLASGFFLVAIEGNSTYFQGFNAGQPVENMLPWALLCAAVCGVAGGLFARFLSKGATWLALPKWRNWMRRHPIWLAGIFGLMLAALGVLFNGQTYGTGYDIAAASLHGHTDLTPGLAGAKWAATVLSYWAGIPGGIFTPSLAIGAVLGVHIAQIGGDTAPVAILALLCMAAFLAAATQAPLTASVIVMEMTGSQSLLFWMLVSSIAASIIARQFCPQPFYHFAAGRFRQRLREELQQKQSDRVEQEKGMAEAATLPPVEK</sequence>
<feature type="compositionally biased region" description="Basic and acidic residues" evidence="10">
    <location>
        <begin position="454"/>
        <end position="467"/>
    </location>
</feature>
<feature type="transmembrane region" description="Helical" evidence="11">
    <location>
        <begin position="344"/>
        <end position="367"/>
    </location>
</feature>
<dbReference type="Proteomes" id="UP000768471">
    <property type="component" value="Unassembled WGS sequence"/>
</dbReference>
<evidence type="ECO:0000256" key="6">
    <source>
        <dbReference type="ARBA" id="ARBA00023136"/>
    </source>
</evidence>
<feature type="transmembrane region" description="Helical" evidence="11">
    <location>
        <begin position="411"/>
        <end position="429"/>
    </location>
</feature>
<reference evidence="12 13" key="1">
    <citation type="submission" date="2020-09" db="EMBL/GenBank/DDBJ databases">
        <title>Eikenella S3660 sp. nov., isolated from a throat swab.</title>
        <authorList>
            <person name="Buhl M."/>
        </authorList>
    </citation>
    <scope>NUCLEOTIDE SEQUENCE [LARGE SCALE GENOMIC DNA]</scope>
    <source>
        <strain evidence="12 13">S3360</strain>
    </source>
</reference>
<name>A0ABS0NAS9_9NEIS</name>
<comment type="subcellular location">
    <subcellularLocation>
        <location evidence="1">Membrane</location>
        <topology evidence="1">Multi-pass membrane protein</topology>
    </subcellularLocation>
</comment>
<dbReference type="Gene3D" id="1.10.3080.10">
    <property type="entry name" value="Clc chloride channel"/>
    <property type="match status" value="1"/>
</dbReference>
<keyword evidence="6 11" id="KW-0472">Membrane</keyword>
<feature type="transmembrane region" description="Helical" evidence="11">
    <location>
        <begin position="379"/>
        <end position="399"/>
    </location>
</feature>
<dbReference type="InterPro" id="IPR014743">
    <property type="entry name" value="Cl-channel_core"/>
</dbReference>
<keyword evidence="2" id="KW-0813">Transport</keyword>
<evidence type="ECO:0000313" key="12">
    <source>
        <dbReference type="EMBL" id="MBH5329396.1"/>
    </source>
</evidence>
<proteinExistence type="predicted"/>
<evidence type="ECO:0000256" key="7">
    <source>
        <dbReference type="ARBA" id="ARBA00023173"/>
    </source>
</evidence>
<keyword evidence="9" id="KW-0407">Ion channel</keyword>
<feature type="region of interest" description="Disordered" evidence="10">
    <location>
        <begin position="454"/>
        <end position="478"/>
    </location>
</feature>
<evidence type="ECO:0000256" key="3">
    <source>
        <dbReference type="ARBA" id="ARBA00022692"/>
    </source>
</evidence>
<evidence type="ECO:0000256" key="1">
    <source>
        <dbReference type="ARBA" id="ARBA00004141"/>
    </source>
</evidence>
<evidence type="ECO:0000256" key="8">
    <source>
        <dbReference type="ARBA" id="ARBA00023214"/>
    </source>
</evidence>
<feature type="transmembrane region" description="Helical" evidence="11">
    <location>
        <begin position="211"/>
        <end position="229"/>
    </location>
</feature>